<dbReference type="OrthoDB" id="9805728at2"/>
<dbReference type="Proteomes" id="UP000192660">
    <property type="component" value="Unassembled WGS sequence"/>
</dbReference>
<sequence length="271" mass="30498">MKKGQNMGASLFWLGQSGFLMEITTPRSLRILIDPFLTPTRGANDPRFQVEDLGPIDWILSTHEHLDHFDWESIVHLKKHNPGLQVMAPLHLKERLVKAGFLPSEYLYPRLFEWVDLSTTLKIQAIPSVHALHVEDGYDSGIPGQFLGYIMDFGGIRVYHSGDTILSPSLFDTLSAAGIHVALLPINGRDFFREREDIVGNLTAWEAVELAGRIGAKVLIPMHYDAFANNLGDIGQVVRYAHEYWPELSVAVLGYGQEWPIYIPRVLSSPK</sequence>
<dbReference type="InterPro" id="IPR001279">
    <property type="entry name" value="Metallo-B-lactamas"/>
</dbReference>
<dbReference type="InterPro" id="IPR036866">
    <property type="entry name" value="RibonucZ/Hydroxyglut_hydro"/>
</dbReference>
<dbReference type="PANTHER" id="PTHR43546:SF8">
    <property type="entry name" value="METALLO-BETA-LACTAMASE DOMAIN-CONTAINING PROTEIN"/>
    <property type="match status" value="1"/>
</dbReference>
<dbReference type="Gene3D" id="3.60.15.10">
    <property type="entry name" value="Ribonuclease Z/Hydroxyacylglutathione hydrolase-like"/>
    <property type="match status" value="1"/>
</dbReference>
<gene>
    <name evidence="2" type="ORF">SAMN00768000_0582</name>
</gene>
<dbReference type="EMBL" id="FWWY01000001">
    <property type="protein sequence ID" value="SMC02420.1"/>
    <property type="molecule type" value="Genomic_DNA"/>
</dbReference>
<evidence type="ECO:0000313" key="2">
    <source>
        <dbReference type="EMBL" id="SMC02420.1"/>
    </source>
</evidence>
<protein>
    <submittedName>
        <fullName evidence="2">L-ascorbate metabolism protein UlaG, beta-lactamase superfamily</fullName>
    </submittedName>
</protein>
<proteinExistence type="predicted"/>
<accession>A0A1W1W8P0</accession>
<dbReference type="AlphaFoldDB" id="A0A1W1W8P0"/>
<feature type="domain" description="Metallo-beta-lactamase" evidence="1">
    <location>
        <begin position="30"/>
        <end position="224"/>
    </location>
</feature>
<dbReference type="SUPFAM" id="SSF56281">
    <property type="entry name" value="Metallo-hydrolase/oxidoreductase"/>
    <property type="match status" value="1"/>
</dbReference>
<organism evidence="2 3">
    <name type="scientific">Sulfobacillus thermosulfidooxidans (strain DSM 9293 / VKM B-1269 / AT-1)</name>
    <dbReference type="NCBI Taxonomy" id="929705"/>
    <lineage>
        <taxon>Bacteria</taxon>
        <taxon>Bacillati</taxon>
        <taxon>Bacillota</taxon>
        <taxon>Clostridia</taxon>
        <taxon>Eubacteriales</taxon>
        <taxon>Clostridiales Family XVII. Incertae Sedis</taxon>
        <taxon>Sulfobacillus</taxon>
    </lineage>
</organism>
<evidence type="ECO:0000259" key="1">
    <source>
        <dbReference type="Pfam" id="PF12706"/>
    </source>
</evidence>
<name>A0A1W1W8P0_SULTA</name>
<dbReference type="Pfam" id="PF12706">
    <property type="entry name" value="Lactamase_B_2"/>
    <property type="match status" value="1"/>
</dbReference>
<dbReference type="InterPro" id="IPR050114">
    <property type="entry name" value="UPF0173_UPF0282_UlaG_hydrolase"/>
</dbReference>
<keyword evidence="3" id="KW-1185">Reference proteome</keyword>
<evidence type="ECO:0000313" key="3">
    <source>
        <dbReference type="Proteomes" id="UP000192660"/>
    </source>
</evidence>
<dbReference type="PANTHER" id="PTHR43546">
    <property type="entry name" value="UPF0173 METAL-DEPENDENT HYDROLASE MJ1163-RELATED"/>
    <property type="match status" value="1"/>
</dbReference>
<reference evidence="3" key="1">
    <citation type="submission" date="2017-04" db="EMBL/GenBank/DDBJ databases">
        <authorList>
            <person name="Varghese N."/>
            <person name="Submissions S."/>
        </authorList>
    </citation>
    <scope>NUCLEOTIDE SEQUENCE [LARGE SCALE GENOMIC DNA]</scope>
    <source>
        <strain evidence="3">DSM 9293</strain>
    </source>
</reference>
<dbReference type="STRING" id="28034.BFX07_04470"/>